<reference evidence="1 2" key="2">
    <citation type="journal article" date="2010" name="Stand. Genomic Sci.">
        <title>Complete genome sequence of Kribbella flavida type strain (IFO 14399).</title>
        <authorList>
            <person name="Pukall R."/>
            <person name="Lapidus A."/>
            <person name="Glavina Del Rio T."/>
            <person name="Copeland A."/>
            <person name="Tice H."/>
            <person name="Cheng J.-F."/>
            <person name="Lucas S."/>
            <person name="Chen F."/>
            <person name="Nolan M."/>
            <person name="LaButti K."/>
            <person name="Pati A."/>
            <person name="Ivanova N."/>
            <person name="Mavrommatis K."/>
            <person name="Mikhailova N."/>
            <person name="Pitluck S."/>
            <person name="Bruce D."/>
            <person name="Goodwin L."/>
            <person name="Land M."/>
            <person name="Hauser L."/>
            <person name="Chang Y.-J."/>
            <person name="Jeffries C.D."/>
            <person name="Chen A."/>
            <person name="Palaniappan K."/>
            <person name="Chain P."/>
            <person name="Rohde M."/>
            <person name="Goeker M."/>
            <person name="Bristow J."/>
            <person name="Eisen J.A."/>
            <person name="Markowitz V."/>
            <person name="Hugenholtz P."/>
            <person name="Kyrpides N.C."/>
            <person name="Klenk H.-P."/>
            <person name="Brettin T."/>
        </authorList>
    </citation>
    <scope>NUCLEOTIDE SEQUENCE [LARGE SCALE GENOMIC DNA]</scope>
    <source>
        <strain evidence="2">DSM 17836 / JCM 10339 / NBRC 14399</strain>
    </source>
</reference>
<dbReference type="Pfam" id="PF03243">
    <property type="entry name" value="MerB"/>
    <property type="match status" value="1"/>
</dbReference>
<keyword evidence="1" id="KW-0456">Lyase</keyword>
<dbReference type="STRING" id="479435.Kfla_0844"/>
<dbReference type="HOGENOM" id="CLU_876716_0_0_11"/>
<dbReference type="SUPFAM" id="SSF160387">
    <property type="entry name" value="NosL/MerB-like"/>
    <property type="match status" value="1"/>
</dbReference>
<dbReference type="InterPro" id="IPR053717">
    <property type="entry name" value="MerB_lyase_sf"/>
</dbReference>
<reference evidence="2" key="1">
    <citation type="submission" date="2009-09" db="EMBL/GenBank/DDBJ databases">
        <title>The complete genome of Kribbella flavida DSM 17836.</title>
        <authorList>
            <consortium name="US DOE Joint Genome Institute (JGI-PGF)"/>
            <person name="Lucas S."/>
            <person name="Copeland A."/>
            <person name="Lapidus A."/>
            <person name="Glavina del Rio T."/>
            <person name="Dalin E."/>
            <person name="Tice H."/>
            <person name="Bruce D."/>
            <person name="Goodwin L."/>
            <person name="Pitluck S."/>
            <person name="Kyrpides N."/>
            <person name="Mavromatis K."/>
            <person name="Ivanova N."/>
            <person name="Saunders E."/>
            <person name="Brettin T."/>
            <person name="Detter J.C."/>
            <person name="Han C."/>
            <person name="Larimer F."/>
            <person name="Land M."/>
            <person name="Hauser L."/>
            <person name="Markowitz V."/>
            <person name="Cheng J.-F."/>
            <person name="Hugenholtz P."/>
            <person name="Woyke T."/>
            <person name="Wu D."/>
            <person name="Pukall R."/>
            <person name="Klenk H.-P."/>
            <person name="Eisen J.A."/>
        </authorList>
    </citation>
    <scope>NUCLEOTIDE SEQUENCE [LARGE SCALE GENOMIC DNA]</scope>
    <source>
        <strain evidence="2">DSM 17836 / JCM 10339 / NBRC 14399</strain>
    </source>
</reference>
<proteinExistence type="predicted"/>
<evidence type="ECO:0000313" key="1">
    <source>
        <dbReference type="EMBL" id="ADB29952.1"/>
    </source>
</evidence>
<evidence type="ECO:0000313" key="2">
    <source>
        <dbReference type="Proteomes" id="UP000007967"/>
    </source>
</evidence>
<dbReference type="InterPro" id="IPR004927">
    <property type="entry name" value="MerB"/>
</dbReference>
<dbReference type="GO" id="GO:0018836">
    <property type="term" value="F:alkylmercury lyase activity"/>
    <property type="evidence" value="ECO:0007669"/>
    <property type="project" value="InterPro"/>
</dbReference>
<dbReference type="OrthoDB" id="7185309at2"/>
<name>D2PZV4_KRIFD</name>
<dbReference type="AlphaFoldDB" id="D2PZV4"/>
<dbReference type="Gene3D" id="3.30.450.410">
    <property type="match status" value="1"/>
</dbReference>
<organism evidence="1 2">
    <name type="scientific">Kribbella flavida (strain DSM 17836 / JCM 10339 / NBRC 14399)</name>
    <dbReference type="NCBI Taxonomy" id="479435"/>
    <lineage>
        <taxon>Bacteria</taxon>
        <taxon>Bacillati</taxon>
        <taxon>Actinomycetota</taxon>
        <taxon>Actinomycetes</taxon>
        <taxon>Propionibacteriales</taxon>
        <taxon>Kribbellaceae</taxon>
        <taxon>Kribbella</taxon>
    </lineage>
</organism>
<dbReference type="KEGG" id="kfl:Kfla_0844"/>
<dbReference type="EMBL" id="CP001736">
    <property type="protein sequence ID" value="ADB29952.1"/>
    <property type="molecule type" value="Genomic_DNA"/>
</dbReference>
<sequence>MRLEVLHVAGCPNVIPMLDRLALVTDVPVMTRMIDTDADAVRFGMVGSPTLLVDGADPFVSADDDEEGACTLSCRLYRDEAGRIVPAPSVEQLRKAIVAASQQPQDTPSGVLSAWRTRALPLESVQRAVHQAILRCFAATGRPPGRGDLNAAASIGGGSSVEETLEALHDLDAIRLAPDGQIAIAYPFSAVPTRHGVCIAGPPGEGVDVFAMCAIDALGISAMLGRDTVIETVDVVSGQPITITTSDGRTSWEPATAVAFVGAEECGGPSADCCCDYLNVFADDRAAQAWADAHPNVPGQILSQQEAEELAARLFGHLLSAS</sequence>
<dbReference type="Proteomes" id="UP000007967">
    <property type="component" value="Chromosome"/>
</dbReference>
<dbReference type="eggNOG" id="COG1249">
    <property type="taxonomic scope" value="Bacteria"/>
</dbReference>
<gene>
    <name evidence="1" type="ordered locus">Kfla_0844</name>
</gene>
<protein>
    <submittedName>
        <fullName evidence="1">Alkylmercury lyase</fullName>
    </submittedName>
</protein>
<accession>D2PZV4</accession>
<dbReference type="RefSeq" id="WP_012918508.1">
    <property type="nucleotide sequence ID" value="NC_013729.1"/>
</dbReference>
<keyword evidence="2" id="KW-1185">Reference proteome</keyword>